<dbReference type="InterPro" id="IPR029058">
    <property type="entry name" value="AB_hydrolase_fold"/>
</dbReference>
<evidence type="ECO:0000313" key="7">
    <source>
        <dbReference type="Proteomes" id="UP000579945"/>
    </source>
</evidence>
<dbReference type="GO" id="GO:0097176">
    <property type="term" value="P:epoxide metabolic process"/>
    <property type="evidence" value="ECO:0007669"/>
    <property type="project" value="TreeGrafter"/>
</dbReference>
<organism evidence="6 7">
    <name type="scientific">Nonomuraea dietziae</name>
    <dbReference type="NCBI Taxonomy" id="65515"/>
    <lineage>
        <taxon>Bacteria</taxon>
        <taxon>Bacillati</taxon>
        <taxon>Actinomycetota</taxon>
        <taxon>Actinomycetes</taxon>
        <taxon>Streptosporangiales</taxon>
        <taxon>Streptosporangiaceae</taxon>
        <taxon>Nonomuraea</taxon>
    </lineage>
</organism>
<evidence type="ECO:0000256" key="3">
    <source>
        <dbReference type="ARBA" id="ARBA00022801"/>
    </source>
</evidence>
<feature type="active site" description="Proton acceptor" evidence="4">
    <location>
        <position position="345"/>
    </location>
</feature>
<reference evidence="6 7" key="1">
    <citation type="submission" date="2020-08" db="EMBL/GenBank/DDBJ databases">
        <title>Sequencing the genomes of 1000 actinobacteria strains.</title>
        <authorList>
            <person name="Klenk H.-P."/>
        </authorList>
    </citation>
    <scope>NUCLEOTIDE SEQUENCE [LARGE SCALE GENOMIC DNA]</scope>
    <source>
        <strain evidence="6 7">DSM 44320</strain>
    </source>
</reference>
<dbReference type="InterPro" id="IPR016292">
    <property type="entry name" value="Epoxide_hydrolase"/>
</dbReference>
<feature type="active site" description="Proton donor" evidence="4">
    <location>
        <position position="298"/>
    </location>
</feature>
<dbReference type="RefSeq" id="WP_183645471.1">
    <property type="nucleotide sequence ID" value="NZ_BAAAXX010000120.1"/>
</dbReference>
<comment type="caution">
    <text evidence="6">The sequence shown here is derived from an EMBL/GenBank/DDBJ whole genome shotgun (WGS) entry which is preliminary data.</text>
</comment>
<evidence type="ECO:0000313" key="6">
    <source>
        <dbReference type="EMBL" id="MBB3725950.1"/>
    </source>
</evidence>
<dbReference type="Proteomes" id="UP000579945">
    <property type="component" value="Unassembled WGS sequence"/>
</dbReference>
<dbReference type="PIRSF" id="PIRSF001112">
    <property type="entry name" value="Epoxide_hydrolase"/>
    <property type="match status" value="1"/>
</dbReference>
<feature type="domain" description="Epoxide hydrolase N-terminal" evidence="5">
    <location>
        <begin position="1"/>
        <end position="106"/>
    </location>
</feature>
<gene>
    <name evidence="6" type="ORF">FHR33_001810</name>
</gene>
<proteinExistence type="inferred from homology"/>
<accession>A0A7W5V6I3</accession>
<dbReference type="Pfam" id="PF06441">
    <property type="entry name" value="EHN"/>
    <property type="match status" value="1"/>
</dbReference>
<evidence type="ECO:0000256" key="2">
    <source>
        <dbReference type="ARBA" id="ARBA00022797"/>
    </source>
</evidence>
<name>A0A7W5V6I3_9ACTN</name>
<dbReference type="GO" id="GO:0004301">
    <property type="term" value="F:epoxide hydrolase activity"/>
    <property type="evidence" value="ECO:0007669"/>
    <property type="project" value="TreeGrafter"/>
</dbReference>
<dbReference type="GeneID" id="95388345"/>
<dbReference type="SUPFAM" id="SSF53474">
    <property type="entry name" value="alpha/beta-Hydrolases"/>
    <property type="match status" value="1"/>
</dbReference>
<dbReference type="PANTHER" id="PTHR21661:SF35">
    <property type="entry name" value="EPOXIDE HYDROLASE"/>
    <property type="match status" value="1"/>
</dbReference>
<evidence type="ECO:0000256" key="4">
    <source>
        <dbReference type="PIRSR" id="PIRSR001112-1"/>
    </source>
</evidence>
<evidence type="ECO:0000256" key="1">
    <source>
        <dbReference type="ARBA" id="ARBA00010088"/>
    </source>
</evidence>
<sequence length="367" mass="40862">MRPFTIDIPQADLDDLQDRLSRTRWPAALPGEQWSRGVPVPYLQDLVAHWRDGYRWREWERRLNAFPQFVDEIDGQQVHFFHVRSANEDALPLIITHSWPNSIAEFLNLLGPLSETFHVVAPSLPGFGFSPFPEPADERPWSVERVARTWAELMSRLGYDRYGAHGNDAGALVSPQLGALFPEHVVGVHITGGVGMLTGAPGELEGLSEEERASVAWLADMLAGSGGSGYAPYLAARPQTLSFGWSDSPVAQLAYLVERFREFDGWQPDHEPIERDLVLTNASLYWLTNTGGSSSWTYYENAAGMPIDQSAVPTGVSHGGSSAFRRLAERHNDIVHWEDLEHPSHMLAMAAPEPLVADIRRFFAALS</sequence>
<keyword evidence="2" id="KW-0058">Aromatic hydrocarbons catabolism</keyword>
<keyword evidence="7" id="KW-1185">Reference proteome</keyword>
<protein>
    <submittedName>
        <fullName evidence="6">Pimeloyl-ACP methyl ester carboxylesterase</fullName>
    </submittedName>
</protein>
<feature type="active site" description="Nucleophile" evidence="4">
    <location>
        <position position="168"/>
    </location>
</feature>
<comment type="similarity">
    <text evidence="1">Belongs to the peptidase S33 family.</text>
</comment>
<evidence type="ECO:0000259" key="5">
    <source>
        <dbReference type="Pfam" id="PF06441"/>
    </source>
</evidence>
<keyword evidence="3" id="KW-0378">Hydrolase</keyword>
<dbReference type="AlphaFoldDB" id="A0A7W5V6I3"/>
<dbReference type="PANTHER" id="PTHR21661">
    <property type="entry name" value="EPOXIDE HYDROLASE 1-RELATED"/>
    <property type="match status" value="1"/>
</dbReference>
<dbReference type="EMBL" id="JACIBV010000001">
    <property type="protein sequence ID" value="MBB3725950.1"/>
    <property type="molecule type" value="Genomic_DNA"/>
</dbReference>
<dbReference type="Gene3D" id="3.40.50.1820">
    <property type="entry name" value="alpha/beta hydrolase"/>
    <property type="match status" value="1"/>
</dbReference>
<dbReference type="InterPro" id="IPR010497">
    <property type="entry name" value="Epoxide_hydro_N"/>
</dbReference>